<name>A0A396GJA1_MEDTR</name>
<evidence type="ECO:0000256" key="1">
    <source>
        <dbReference type="ARBA" id="ARBA00004191"/>
    </source>
</evidence>
<gene>
    <name evidence="9" type="ORF">MtrunA17_Chr8g0337561</name>
</gene>
<dbReference type="EMBL" id="PSQE01000008">
    <property type="protein sequence ID" value="RHN38847.1"/>
    <property type="molecule type" value="Genomic_DNA"/>
</dbReference>
<reference evidence="10" key="1">
    <citation type="journal article" date="2018" name="Nat. Plants">
        <title>Whole-genome landscape of Medicago truncatula symbiotic genes.</title>
        <authorList>
            <person name="Pecrix Y."/>
            <person name="Staton S.E."/>
            <person name="Sallet E."/>
            <person name="Lelandais-Briere C."/>
            <person name="Moreau S."/>
            <person name="Carrere S."/>
            <person name="Blein T."/>
            <person name="Jardinaud M.F."/>
            <person name="Latrasse D."/>
            <person name="Zouine M."/>
            <person name="Zahm M."/>
            <person name="Kreplak J."/>
            <person name="Mayjonade B."/>
            <person name="Satge C."/>
            <person name="Perez M."/>
            <person name="Cauet S."/>
            <person name="Marande W."/>
            <person name="Chantry-Darmon C."/>
            <person name="Lopez-Roques C."/>
            <person name="Bouchez O."/>
            <person name="Berard A."/>
            <person name="Debelle F."/>
            <person name="Munos S."/>
            <person name="Bendahmane A."/>
            <person name="Berges H."/>
            <person name="Niebel A."/>
            <person name="Buitink J."/>
            <person name="Frugier F."/>
            <person name="Benhamed M."/>
            <person name="Crespi M."/>
            <person name="Gouzy J."/>
            <person name="Gamas P."/>
        </authorList>
    </citation>
    <scope>NUCLEOTIDE SEQUENCE [LARGE SCALE GENOMIC DNA]</scope>
    <source>
        <strain evidence="10">cv. Jemalong A17</strain>
    </source>
</reference>
<evidence type="ECO:0000313" key="10">
    <source>
        <dbReference type="Proteomes" id="UP000265566"/>
    </source>
</evidence>
<dbReference type="InterPro" id="IPR000743">
    <property type="entry name" value="Glyco_hydro_28"/>
</dbReference>
<evidence type="ECO:0000256" key="4">
    <source>
        <dbReference type="ARBA" id="ARBA00022525"/>
    </source>
</evidence>
<dbReference type="Pfam" id="PF00295">
    <property type="entry name" value="Glyco_hydro_28"/>
    <property type="match status" value="1"/>
</dbReference>
<evidence type="ECO:0000256" key="6">
    <source>
        <dbReference type="ARBA" id="ARBA00023295"/>
    </source>
</evidence>
<dbReference type="PANTHER" id="PTHR31375">
    <property type="match status" value="1"/>
</dbReference>
<dbReference type="Gramene" id="rna44816">
    <property type="protein sequence ID" value="RHN38847.1"/>
    <property type="gene ID" value="gene44816"/>
</dbReference>
<evidence type="ECO:0000256" key="5">
    <source>
        <dbReference type="ARBA" id="ARBA00022801"/>
    </source>
</evidence>
<organism evidence="9 10">
    <name type="scientific">Medicago truncatula</name>
    <name type="common">Barrel medic</name>
    <name type="synonym">Medicago tribuloides</name>
    <dbReference type="NCBI Taxonomy" id="3880"/>
    <lineage>
        <taxon>Eukaryota</taxon>
        <taxon>Viridiplantae</taxon>
        <taxon>Streptophyta</taxon>
        <taxon>Embryophyta</taxon>
        <taxon>Tracheophyta</taxon>
        <taxon>Spermatophyta</taxon>
        <taxon>Magnoliopsida</taxon>
        <taxon>eudicotyledons</taxon>
        <taxon>Gunneridae</taxon>
        <taxon>Pentapetalae</taxon>
        <taxon>rosids</taxon>
        <taxon>fabids</taxon>
        <taxon>Fabales</taxon>
        <taxon>Fabaceae</taxon>
        <taxon>Papilionoideae</taxon>
        <taxon>50 kb inversion clade</taxon>
        <taxon>NPAAA clade</taxon>
        <taxon>Hologalegina</taxon>
        <taxon>IRL clade</taxon>
        <taxon>Trifolieae</taxon>
        <taxon>Medicago</taxon>
    </lineage>
</organism>
<dbReference type="GO" id="GO:0071555">
    <property type="term" value="P:cell wall organization"/>
    <property type="evidence" value="ECO:0007669"/>
    <property type="project" value="UniProtKB-KW"/>
</dbReference>
<comment type="similarity">
    <text evidence="2 8">Belongs to the glycosyl hydrolase 28 family.</text>
</comment>
<sequence>MQDIRGGGGLGYAKHITFEQIILVNVNNPIIIDQEYSISHKGANVSVSSVKFQGFTGTSASGLAIQLNCSSSGCYDILLEQNNIVSAQPGKKASSFCTNAHGTARNTVPNVPCLLK</sequence>
<keyword evidence="3" id="KW-0134">Cell wall</keyword>
<proteinExistence type="inferred from homology"/>
<evidence type="ECO:0000256" key="3">
    <source>
        <dbReference type="ARBA" id="ARBA00022512"/>
    </source>
</evidence>
<dbReference type="InterPro" id="IPR012334">
    <property type="entry name" value="Pectin_lyas_fold"/>
</dbReference>
<keyword evidence="7" id="KW-0961">Cell wall biogenesis/degradation</keyword>
<keyword evidence="4" id="KW-0964">Secreted</keyword>
<dbReference type="GO" id="GO:0004650">
    <property type="term" value="F:polygalacturonase activity"/>
    <property type="evidence" value="ECO:0007669"/>
    <property type="project" value="UniProtKB-EC"/>
</dbReference>
<keyword evidence="6 8" id="KW-0326">Glycosidase</keyword>
<dbReference type="Gene3D" id="2.160.20.10">
    <property type="entry name" value="Single-stranded right-handed beta-helix, Pectin lyase-like"/>
    <property type="match status" value="1"/>
</dbReference>
<keyword evidence="5 8" id="KW-0378">Hydrolase</keyword>
<evidence type="ECO:0000256" key="8">
    <source>
        <dbReference type="RuleBase" id="RU361169"/>
    </source>
</evidence>
<comment type="caution">
    <text evidence="9">The sequence shown here is derived from an EMBL/GenBank/DDBJ whole genome shotgun (WGS) entry which is preliminary data.</text>
</comment>
<evidence type="ECO:0000313" key="9">
    <source>
        <dbReference type="EMBL" id="RHN38847.1"/>
    </source>
</evidence>
<evidence type="ECO:0000256" key="2">
    <source>
        <dbReference type="ARBA" id="ARBA00008834"/>
    </source>
</evidence>
<evidence type="ECO:0000256" key="7">
    <source>
        <dbReference type="ARBA" id="ARBA00023316"/>
    </source>
</evidence>
<dbReference type="GO" id="GO:0005975">
    <property type="term" value="P:carbohydrate metabolic process"/>
    <property type="evidence" value="ECO:0007669"/>
    <property type="project" value="InterPro"/>
</dbReference>
<dbReference type="EC" id="3.2.1.15" evidence="9"/>
<dbReference type="Proteomes" id="UP000265566">
    <property type="component" value="Chromosome 8"/>
</dbReference>
<dbReference type="SUPFAM" id="SSF51126">
    <property type="entry name" value="Pectin lyase-like"/>
    <property type="match status" value="1"/>
</dbReference>
<protein>
    <submittedName>
        <fullName evidence="9">Putative polygalacturonase</fullName>
        <ecNumber evidence="9">3.2.1.15</ecNumber>
    </submittedName>
</protein>
<dbReference type="AlphaFoldDB" id="A0A396GJA1"/>
<comment type="subcellular location">
    <subcellularLocation>
        <location evidence="1">Secreted</location>
        <location evidence="1">Cell wall</location>
    </subcellularLocation>
</comment>
<accession>A0A396GJA1</accession>
<dbReference type="InterPro" id="IPR011050">
    <property type="entry name" value="Pectin_lyase_fold/virulence"/>
</dbReference>